<comment type="catalytic activity">
    <reaction evidence="8">
        <text>N(2)-formyl-N(1)-(5-phospho-beta-D-ribosyl)glycinamide + L-glutamine + ATP + H2O = 2-formamido-N(1)-(5-O-phospho-beta-D-ribosyl)acetamidine + L-glutamate + ADP + phosphate + H(+)</text>
        <dbReference type="Rhea" id="RHEA:17129"/>
        <dbReference type="ChEBI" id="CHEBI:15377"/>
        <dbReference type="ChEBI" id="CHEBI:15378"/>
        <dbReference type="ChEBI" id="CHEBI:29985"/>
        <dbReference type="ChEBI" id="CHEBI:30616"/>
        <dbReference type="ChEBI" id="CHEBI:43474"/>
        <dbReference type="ChEBI" id="CHEBI:58359"/>
        <dbReference type="ChEBI" id="CHEBI:147286"/>
        <dbReference type="ChEBI" id="CHEBI:147287"/>
        <dbReference type="ChEBI" id="CHEBI:456216"/>
        <dbReference type="EC" id="6.3.5.3"/>
    </reaction>
</comment>
<keyword evidence="5 8" id="KW-0658">Purine biosynthesis</keyword>
<dbReference type="PANTHER" id="PTHR43555">
    <property type="entry name" value="PHOSPHORIBOSYLFORMYLGLYCINAMIDINE SYNTHASE SUBUNIT PURL"/>
    <property type="match status" value="1"/>
</dbReference>
<dbReference type="HAMAP" id="MF_00420">
    <property type="entry name" value="PurL_2"/>
    <property type="match status" value="1"/>
</dbReference>
<dbReference type="Proteomes" id="UP000485562">
    <property type="component" value="Unassembled WGS sequence"/>
</dbReference>
<keyword evidence="4 8" id="KW-0547">Nucleotide-binding</keyword>
<dbReference type="Gene3D" id="3.30.1330.10">
    <property type="entry name" value="PurM-like, N-terminal domain"/>
    <property type="match status" value="2"/>
</dbReference>
<dbReference type="Gene3D" id="3.90.650.10">
    <property type="entry name" value="PurM-like C-terminal domain"/>
    <property type="match status" value="2"/>
</dbReference>
<dbReference type="SUPFAM" id="SSF55326">
    <property type="entry name" value="PurM N-terminal domain-like"/>
    <property type="match status" value="2"/>
</dbReference>
<dbReference type="EC" id="6.3.5.3" evidence="8"/>
<dbReference type="AlphaFoldDB" id="A0A1V6C9F8"/>
<comment type="caution">
    <text evidence="8">Lacks conserved residue(s) required for the propagation of feature annotation.</text>
</comment>
<evidence type="ECO:0000256" key="5">
    <source>
        <dbReference type="ARBA" id="ARBA00022755"/>
    </source>
</evidence>
<feature type="binding site" evidence="8">
    <location>
        <position position="129"/>
    </location>
    <ligand>
        <name>ATP</name>
        <dbReference type="ChEBI" id="CHEBI:30616"/>
    </ligand>
</feature>
<keyword evidence="7 8" id="KW-0460">Magnesium</keyword>
<feature type="domain" description="Phosphoribosylformylglycinamidine synthase linker" evidence="11">
    <location>
        <begin position="17"/>
        <end position="66"/>
    </location>
</feature>
<feature type="domain" description="PurM-like N-terminal" evidence="9">
    <location>
        <begin position="486"/>
        <end position="585"/>
    </location>
</feature>
<dbReference type="GO" id="GO:0004642">
    <property type="term" value="F:phosphoribosylformylglycinamidine synthase activity"/>
    <property type="evidence" value="ECO:0007669"/>
    <property type="project" value="UniProtKB-UniRule"/>
</dbReference>
<feature type="binding site" evidence="8">
    <location>
        <position position="544"/>
    </location>
    <ligand>
        <name>ATP</name>
        <dbReference type="ChEBI" id="CHEBI:30616"/>
    </ligand>
</feature>
<feature type="binding site" evidence="8">
    <location>
        <begin position="355"/>
        <end position="357"/>
    </location>
    <ligand>
        <name>substrate</name>
    </ligand>
</feature>
<comment type="function">
    <text evidence="8">Part of the phosphoribosylformylglycinamidine synthase complex involved in the purines biosynthetic pathway. Catalyzes the ATP-dependent conversion of formylglycinamide ribonucleotide (FGAR) and glutamine to yield formylglycinamidine ribonucleotide (FGAM) and glutamate. The FGAM synthase complex is composed of three subunits. PurQ produces an ammonia molecule by converting glutamine to glutamate. PurL transfers the ammonia molecule to FGAR to form FGAM in an ATP-dependent manner. PurS interacts with PurQ and PurL and is thought to assist in the transfer of the ammonia molecule from PurQ to PurL.</text>
</comment>
<feature type="binding site" evidence="8">
    <location>
        <position position="584"/>
    </location>
    <ligand>
        <name>substrate</name>
    </ligand>
</feature>
<feature type="domain" description="PurM-like C-terminal" evidence="10">
    <location>
        <begin position="625"/>
        <end position="766"/>
    </location>
</feature>
<evidence type="ECO:0000259" key="9">
    <source>
        <dbReference type="Pfam" id="PF00586"/>
    </source>
</evidence>
<feature type="binding site" evidence="8">
    <location>
        <position position="154"/>
    </location>
    <ligand>
        <name>substrate</name>
    </ligand>
</feature>
<dbReference type="GO" id="GO:0006189">
    <property type="term" value="P:'de novo' IMP biosynthetic process"/>
    <property type="evidence" value="ECO:0007669"/>
    <property type="project" value="UniProtKB-UniRule"/>
</dbReference>
<evidence type="ECO:0000256" key="7">
    <source>
        <dbReference type="ARBA" id="ARBA00022842"/>
    </source>
</evidence>
<dbReference type="InterPro" id="IPR036676">
    <property type="entry name" value="PurM-like_C_sf"/>
</dbReference>
<dbReference type="Pfam" id="PF18072">
    <property type="entry name" value="FGAR-AT_linker"/>
    <property type="match status" value="1"/>
</dbReference>
<feature type="binding site" evidence="8">
    <location>
        <position position="155"/>
    </location>
    <ligand>
        <name>Mg(2+)</name>
        <dbReference type="ChEBI" id="CHEBI:18420"/>
        <label>2</label>
    </ligand>
</feature>
<comment type="pathway">
    <text evidence="8">Purine metabolism; IMP biosynthesis via de novo pathway; 5-amino-1-(5-phospho-D-ribosyl)imidazole from N(2)-formyl-N(1)-(5-phospho-D-ribosyl)glycinamide: step 1/2.</text>
</comment>
<keyword evidence="3 8" id="KW-0479">Metal-binding</keyword>
<dbReference type="GO" id="GO:0000287">
    <property type="term" value="F:magnesium ion binding"/>
    <property type="evidence" value="ECO:0007669"/>
    <property type="project" value="UniProtKB-UniRule"/>
</dbReference>
<evidence type="ECO:0000256" key="6">
    <source>
        <dbReference type="ARBA" id="ARBA00022840"/>
    </source>
</evidence>
<evidence type="ECO:0000256" key="8">
    <source>
        <dbReference type="HAMAP-Rule" id="MF_00420"/>
    </source>
</evidence>
<feature type="domain" description="PurM-like N-terminal" evidence="9">
    <location>
        <begin position="113"/>
        <end position="238"/>
    </location>
</feature>
<comment type="similarity">
    <text evidence="8">Belongs to the FGAMS family.</text>
</comment>
<dbReference type="InterPro" id="IPR041609">
    <property type="entry name" value="PurL_linker"/>
</dbReference>
<dbReference type="PANTHER" id="PTHR43555:SF1">
    <property type="entry name" value="PHOSPHORIBOSYLFORMYLGLYCINAMIDINE SYNTHASE SUBUNIT PURL"/>
    <property type="match status" value="1"/>
</dbReference>
<name>A0A1V6C9F8_UNCT6</name>
<feature type="binding site" evidence="8">
    <location>
        <position position="131"/>
    </location>
    <ligand>
        <name>Mg(2+)</name>
        <dbReference type="ChEBI" id="CHEBI:18420"/>
        <label>1</label>
    </ligand>
</feature>
<reference evidence="12" key="1">
    <citation type="submission" date="2017-02" db="EMBL/GenBank/DDBJ databases">
        <title>Delving into the versatile metabolic prowess of the omnipresent phylum Bacteroidetes.</title>
        <authorList>
            <person name="Nobu M.K."/>
            <person name="Mei R."/>
            <person name="Narihiro T."/>
            <person name="Kuroda K."/>
            <person name="Liu W.-T."/>
        </authorList>
    </citation>
    <scope>NUCLEOTIDE SEQUENCE</scope>
    <source>
        <strain evidence="12">ADurb.Bin131</strain>
    </source>
</reference>
<evidence type="ECO:0000256" key="2">
    <source>
        <dbReference type="ARBA" id="ARBA00022598"/>
    </source>
</evidence>
<evidence type="ECO:0000259" key="10">
    <source>
        <dbReference type="Pfam" id="PF02769"/>
    </source>
</evidence>
<sequence>MAKAEKIKILDCDDNTLMEISKNGLLSLSIAEMRRIQKYFSEIGREPTDLELEMIAQTWSEHCFHKTFKSEIKYTEVLADSIPTTVEIPSLFSLIKAATDTLNKKWCISVFRDNAGIIEFDKSNCICFKVETHNHPSALEPYGGAGTGIGGVIRDILGAGLGAKPILNTDVFCFGPLNISHQEIPEGVFHPKRIFKGVVSGVRDYGNRMGIPTANGAILFDEGYLYNVLVYCGTIGIMPKWAVEKKVKPGHLIVVIGNRTGRDGIHGATFSSASLEKDIPTSVVQIGNPIIEKKVLDALMLARDEKLYSAITDCGAGGLSSAVGELSQDCGAIVHLEKVLLKYPDLKPWEVWISESQERMVLAVPPRNFSRLKEILDSEDVEYACIGNFTSTKKIEIYDEEDLVGNLDLGWIFQKGELPVLEAYFEERKTVPIMPENIDIEEVFLHLISDNVIASKELVVRQYDHEVQAHTVIKPMLGVEGIGPSDAVVLTPLYDSYRGIVVSCGINPWYGMIDPYHMAGCCIDEAMRNIVACGGDPERVSLLDNFCWGNCNDSLELGKLTRCVKGCRDFALEYGAPFISGKDSLNNFFTEQDKTIVSIPGTLLISAISVIKDVRKTMSSDFKSVGNLIYILGETKNELGGSRLFHVLNIEGGCVPKVKPEINLSVMKKLYNAINQGLVRSCHDCSEGGLIITISEMMIGSGYGAEIDIEEIPSDIKDPVAVLFSESQGRFIVEVDESCVDRFEKLFQNLPCACIGRIIPAFHLKVFSGDNQVLSVDGEEIKQKWCGALEW</sequence>
<comment type="caution">
    <text evidence="12">The sequence shown here is derived from an EMBL/GenBank/DDBJ whole genome shotgun (WGS) entry which is preliminary data.</text>
</comment>
<dbReference type="SUPFAM" id="SSF56042">
    <property type="entry name" value="PurM C-terminal domain-like"/>
    <property type="match status" value="2"/>
</dbReference>
<proteinExistence type="inferred from homology"/>
<feature type="binding site" evidence="8">
    <location>
        <position position="285"/>
    </location>
    <ligand>
        <name>substrate</name>
    </ligand>
</feature>
<dbReference type="Gene3D" id="1.10.8.750">
    <property type="entry name" value="Phosphoribosylformylglycinamidine synthase, linker domain"/>
    <property type="match status" value="1"/>
</dbReference>
<dbReference type="GO" id="GO:0005524">
    <property type="term" value="F:ATP binding"/>
    <property type="evidence" value="ECO:0007669"/>
    <property type="project" value="UniProtKB-UniRule"/>
</dbReference>
<comment type="subunit">
    <text evidence="8">Monomer. Part of the FGAM synthase complex composed of 1 PurL, 1 PurQ and 2 PurS subunits.</text>
</comment>
<dbReference type="GO" id="GO:0005737">
    <property type="term" value="C:cytoplasm"/>
    <property type="evidence" value="ECO:0007669"/>
    <property type="project" value="UniProtKB-SubCell"/>
</dbReference>
<dbReference type="InterPro" id="IPR010074">
    <property type="entry name" value="PRibForGlyAmidine_synth_PurL"/>
</dbReference>
<keyword evidence="1 8" id="KW-0963">Cytoplasm</keyword>
<feature type="domain" description="PurM-like C-terminal" evidence="10">
    <location>
        <begin position="248"/>
        <end position="398"/>
    </location>
</feature>
<evidence type="ECO:0000256" key="1">
    <source>
        <dbReference type="ARBA" id="ARBA00022490"/>
    </source>
</evidence>
<evidence type="ECO:0000259" key="11">
    <source>
        <dbReference type="Pfam" id="PF18072"/>
    </source>
</evidence>
<dbReference type="EMBL" id="MWDQ01000078">
    <property type="protein sequence ID" value="OQB73500.1"/>
    <property type="molecule type" value="Genomic_DNA"/>
</dbReference>
<dbReference type="CDD" id="cd02204">
    <property type="entry name" value="PurL_repeat2"/>
    <property type="match status" value="1"/>
</dbReference>
<dbReference type="UniPathway" id="UPA00074">
    <property type="reaction ID" value="UER00128"/>
</dbReference>
<keyword evidence="2 8" id="KW-0436">Ligase</keyword>
<protein>
    <recommendedName>
        <fullName evidence="8">Phosphoribosylformylglycinamidine synthase subunit PurL</fullName>
        <shortName evidence="8">FGAM synthase</shortName>
        <ecNumber evidence="8">6.3.5.3</ecNumber>
    </recommendedName>
    <alternativeName>
        <fullName evidence="8">Formylglycinamide ribonucleotide amidotransferase subunit II</fullName>
        <shortName evidence="8">FGAR amidotransferase II</shortName>
        <shortName evidence="8">FGAR-AT II</shortName>
    </alternativeName>
    <alternativeName>
        <fullName evidence="8">Glutamine amidotransferase PurL</fullName>
    </alternativeName>
    <alternativeName>
        <fullName evidence="8">Phosphoribosylformylglycinamidine synthase subunit II</fullName>
    </alternativeName>
</protein>
<gene>
    <name evidence="12" type="primary">purL_3</name>
    <name evidence="8" type="synonym">purL</name>
    <name evidence="12" type="ORF">BWX89_00937</name>
</gene>
<evidence type="ECO:0000256" key="4">
    <source>
        <dbReference type="ARBA" id="ARBA00022741"/>
    </source>
</evidence>
<dbReference type="NCBIfam" id="TIGR01736">
    <property type="entry name" value="FGAM_synth_II"/>
    <property type="match status" value="1"/>
</dbReference>
<evidence type="ECO:0000256" key="3">
    <source>
        <dbReference type="ARBA" id="ARBA00022723"/>
    </source>
</evidence>
<dbReference type="InterPro" id="IPR016188">
    <property type="entry name" value="PurM-like_N"/>
</dbReference>
<accession>A0A1V6C9F8</accession>
<dbReference type="Pfam" id="PF00586">
    <property type="entry name" value="AIRS"/>
    <property type="match status" value="2"/>
</dbReference>
<feature type="binding site" evidence="8">
    <location>
        <position position="581"/>
    </location>
    <ligand>
        <name>ATP</name>
        <dbReference type="ChEBI" id="CHEBI:30616"/>
    </ligand>
</feature>
<dbReference type="InterPro" id="IPR010918">
    <property type="entry name" value="PurM-like_C_dom"/>
</dbReference>
<keyword evidence="6 8" id="KW-0067">ATP-binding</keyword>
<feature type="active site" evidence="8">
    <location>
        <position position="62"/>
    </location>
</feature>
<dbReference type="CDD" id="cd02203">
    <property type="entry name" value="PurL_repeat1"/>
    <property type="match status" value="1"/>
</dbReference>
<dbReference type="Pfam" id="PF02769">
    <property type="entry name" value="AIRS_C"/>
    <property type="match status" value="2"/>
</dbReference>
<organism evidence="12">
    <name type="scientific">candidate division TA06 bacterium ADurb.Bin131</name>
    <dbReference type="NCBI Taxonomy" id="1852827"/>
    <lineage>
        <taxon>Bacteria</taxon>
        <taxon>Bacteria division TA06</taxon>
    </lineage>
</organism>
<evidence type="ECO:0000313" key="12">
    <source>
        <dbReference type="EMBL" id="OQB73500.1"/>
    </source>
</evidence>
<feature type="binding site" evidence="8">
    <location>
        <position position="313"/>
    </location>
    <ligand>
        <name>Mg(2+)</name>
        <dbReference type="ChEBI" id="CHEBI:18420"/>
        <label>2</label>
    </ligand>
</feature>
<comment type="subcellular location">
    <subcellularLocation>
        <location evidence="8">Cytoplasm</location>
    </subcellularLocation>
</comment>
<dbReference type="InterPro" id="IPR036921">
    <property type="entry name" value="PurM-like_N_sf"/>
</dbReference>
<feature type="active site" description="Proton acceptor" evidence="8">
    <location>
        <position position="133"/>
    </location>
</feature>